<accession>A0AAD4PMB2</accession>
<sequence>MEYGNGNGQYQSMEGYGMSSPDGQCPELGQDYEQTPRCYGGGGGSQYDDSRNYQNSSASFGGPGYRSPLRYNKVMREMNSRNGLYAPSDRSGPGRGNGDYYNSLPGIGGYESQAYQSSRNPGNNYY</sequence>
<protein>
    <submittedName>
        <fullName evidence="2">Uncharacterized protein</fullName>
    </submittedName>
</protein>
<feature type="region of interest" description="Disordered" evidence="1">
    <location>
        <begin position="1"/>
        <end position="67"/>
    </location>
</feature>
<evidence type="ECO:0000313" key="3">
    <source>
        <dbReference type="Proteomes" id="UP001200034"/>
    </source>
</evidence>
<evidence type="ECO:0000256" key="1">
    <source>
        <dbReference type="SAM" id="MobiDB-lite"/>
    </source>
</evidence>
<evidence type="ECO:0000313" key="2">
    <source>
        <dbReference type="EMBL" id="KAH8377475.1"/>
    </source>
</evidence>
<gene>
    <name evidence="2" type="ORF">KR093_005655</name>
</gene>
<keyword evidence="3" id="KW-1185">Reference proteome</keyword>
<organism evidence="2 3">
    <name type="scientific">Drosophila rubida</name>
    <dbReference type="NCBI Taxonomy" id="30044"/>
    <lineage>
        <taxon>Eukaryota</taxon>
        <taxon>Metazoa</taxon>
        <taxon>Ecdysozoa</taxon>
        <taxon>Arthropoda</taxon>
        <taxon>Hexapoda</taxon>
        <taxon>Insecta</taxon>
        <taxon>Pterygota</taxon>
        <taxon>Neoptera</taxon>
        <taxon>Endopterygota</taxon>
        <taxon>Diptera</taxon>
        <taxon>Brachycera</taxon>
        <taxon>Muscomorpha</taxon>
        <taxon>Ephydroidea</taxon>
        <taxon>Drosophilidae</taxon>
        <taxon>Drosophila</taxon>
    </lineage>
</organism>
<dbReference type="AlphaFoldDB" id="A0AAD4PMB2"/>
<feature type="region of interest" description="Disordered" evidence="1">
    <location>
        <begin position="80"/>
        <end position="126"/>
    </location>
</feature>
<proteinExistence type="predicted"/>
<feature type="compositionally biased region" description="Polar residues" evidence="1">
    <location>
        <begin position="113"/>
        <end position="126"/>
    </location>
</feature>
<name>A0AAD4PMB2_9MUSC</name>
<reference evidence="2" key="1">
    <citation type="journal article" date="2021" name="Mol. Ecol. Resour.">
        <title>Phylogenomic analyses of the genus Drosophila reveals genomic signals of climate adaptation.</title>
        <authorList>
            <person name="Li F."/>
            <person name="Rane R.V."/>
            <person name="Luria V."/>
            <person name="Xiong Z."/>
            <person name="Chen J."/>
            <person name="Li Z."/>
            <person name="Catullo R.A."/>
            <person name="Griffin P.C."/>
            <person name="Schiffer M."/>
            <person name="Pearce S."/>
            <person name="Lee S.F."/>
            <person name="McElroy K."/>
            <person name="Stocker A."/>
            <person name="Shirriffs J."/>
            <person name="Cockerell F."/>
            <person name="Coppin C."/>
            <person name="Sgro C.M."/>
            <person name="Karger A."/>
            <person name="Cain J.W."/>
            <person name="Weber J.A."/>
            <person name="Santpere G."/>
            <person name="Kirschner M.W."/>
            <person name="Hoffmann A.A."/>
            <person name="Oakeshott J.G."/>
            <person name="Zhang G."/>
        </authorList>
    </citation>
    <scope>NUCLEOTIDE SEQUENCE</scope>
    <source>
        <strain evidence="2">BGI-SZ-2011g</strain>
    </source>
</reference>
<dbReference type="Proteomes" id="UP001200034">
    <property type="component" value="Unassembled WGS sequence"/>
</dbReference>
<dbReference type="EMBL" id="JAJJHW010001127">
    <property type="protein sequence ID" value="KAH8377475.1"/>
    <property type="molecule type" value="Genomic_DNA"/>
</dbReference>
<comment type="caution">
    <text evidence="2">The sequence shown here is derived from an EMBL/GenBank/DDBJ whole genome shotgun (WGS) entry which is preliminary data.</text>
</comment>